<protein>
    <submittedName>
        <fullName evidence="5">Winged helix-turn-helix domain-containing protein</fullName>
    </submittedName>
</protein>
<name>A0AAW9QBA8_9BURK</name>
<evidence type="ECO:0000256" key="2">
    <source>
        <dbReference type="PROSITE-ProRule" id="PRU01091"/>
    </source>
</evidence>
<dbReference type="GO" id="GO:0003677">
    <property type="term" value="F:DNA binding"/>
    <property type="evidence" value="ECO:0007669"/>
    <property type="project" value="UniProtKB-UniRule"/>
</dbReference>
<evidence type="ECO:0000256" key="3">
    <source>
        <dbReference type="SAM" id="MobiDB-lite"/>
    </source>
</evidence>
<dbReference type="Gene3D" id="3.40.50.300">
    <property type="entry name" value="P-loop containing nucleotide triphosphate hydrolases"/>
    <property type="match status" value="1"/>
</dbReference>
<feature type="region of interest" description="Disordered" evidence="3">
    <location>
        <begin position="15"/>
        <end position="35"/>
    </location>
</feature>
<dbReference type="PROSITE" id="PS51755">
    <property type="entry name" value="OMPR_PHOB"/>
    <property type="match status" value="1"/>
</dbReference>
<gene>
    <name evidence="5" type="ORF">V4F39_25115</name>
</gene>
<dbReference type="CDD" id="cd00383">
    <property type="entry name" value="trans_reg_C"/>
    <property type="match status" value="1"/>
</dbReference>
<dbReference type="GO" id="GO:0000160">
    <property type="term" value="P:phosphorelay signal transduction system"/>
    <property type="evidence" value="ECO:0007669"/>
    <property type="project" value="InterPro"/>
</dbReference>
<evidence type="ECO:0000259" key="4">
    <source>
        <dbReference type="PROSITE" id="PS51755"/>
    </source>
</evidence>
<dbReference type="GO" id="GO:0006355">
    <property type="term" value="P:regulation of DNA-templated transcription"/>
    <property type="evidence" value="ECO:0007669"/>
    <property type="project" value="InterPro"/>
</dbReference>
<sequence length="929" mass="98452">MVSVLELGLRRLYAPPAAPDRSSPPDVPHDAPPPPDDDAWRFAAFELQPRRRQLLHGGQPLRVGGRAFDLLLLLVRRHGEVLGKDELIAAVWPGTTVEEGNLRMHVAALRRLLGAVDESQDYIRNVPLRGYCFVAPVQRGGPPASASAAPLPTAALPALLTQAIGREALLARLAELLATGRCITLVGPAGIGKTLLALTAAHAARPGLGGAAWFVDLGPLAEPQHVPAALATLLGAPTMARDPFADIAAALSRQPSALVVFDNCEHVIEAVARLAERLLAAVPGLTVLCTSREPLRIAAERLQRVGPLAQPVDEPVDGAAAALAFPAVALLVERASAAAGGFVLQDDDVPAALQLCRRLDGLPLAIELAATRLAQFGLRELAERLDDHLALQTPGRRTALPRQRTLHAALDWSHGLLSAAQAALLQRLSVFRGRFTLGDAQAVGAGEGDAARTAVVEALAGLVAKSLVERSGAEALPYRLLNTTRGHAAERLQRSGEAPAVVRRHALRLCEVLAEAESQLDALSMADWRARHAGRIDDVRAAIDACLGAHADAALAAELVAAAAPLWFHLGQVRECLERLAQLEPHAAGLPDDPVRTMRLALAAGHAWLLVEGAAERSAAALSRSLELAVDVGRPHDRLRALWGLFIDRMMRGDHHGVRAFGERFRAACDGLDDPQAALTAERMMAVALHLTGEHAAARAHAERALQAGPASIRFLYGSAYHVDHESSTLAPLARVVWLQGHADDAAELVQIAVARAERLDHGLSLSYVLAIAALPIALWRGDLEAAEAYQQQLAHCTHRHALVFWQGWSAAYAQAVAWRRAGGGAAGGAAGGVPDWLADAARLPGRADMLATFDEALVTPLALARAEQGHNPWCAAEVQRAGAMRAWRTRAADAASARRLVDAARTLALAQGAKAWARRCDASLAELG</sequence>
<proteinExistence type="predicted"/>
<dbReference type="Pfam" id="PF25872">
    <property type="entry name" value="HTH_77"/>
    <property type="match status" value="1"/>
</dbReference>
<evidence type="ECO:0000313" key="5">
    <source>
        <dbReference type="EMBL" id="MEF7617218.1"/>
    </source>
</evidence>
<dbReference type="InterPro" id="IPR027417">
    <property type="entry name" value="P-loop_NTPase"/>
</dbReference>
<accession>A0AAW9QBA8</accession>
<dbReference type="Pfam" id="PF00486">
    <property type="entry name" value="Trans_reg_C"/>
    <property type="match status" value="1"/>
</dbReference>
<reference evidence="5 6" key="1">
    <citation type="submission" date="2024-02" db="EMBL/GenBank/DDBJ databases">
        <title>Genome sequence of Aquincola sp. MAHUQ-54.</title>
        <authorList>
            <person name="Huq M.A."/>
        </authorList>
    </citation>
    <scope>NUCLEOTIDE SEQUENCE [LARGE SCALE GENOMIC DNA]</scope>
    <source>
        <strain evidence="5 6">MAHUQ-54</strain>
    </source>
</reference>
<comment type="caution">
    <text evidence="5">The sequence shown here is derived from an EMBL/GenBank/DDBJ whole genome shotgun (WGS) entry which is preliminary data.</text>
</comment>
<dbReference type="SUPFAM" id="SSF46894">
    <property type="entry name" value="C-terminal effector domain of the bipartite response regulators"/>
    <property type="match status" value="1"/>
</dbReference>
<dbReference type="PANTHER" id="PTHR47691:SF3">
    <property type="entry name" value="HTH-TYPE TRANSCRIPTIONAL REGULATOR RV0890C-RELATED"/>
    <property type="match status" value="1"/>
</dbReference>
<dbReference type="PANTHER" id="PTHR47691">
    <property type="entry name" value="REGULATOR-RELATED"/>
    <property type="match status" value="1"/>
</dbReference>
<dbReference type="EMBL" id="JAZIBG010000054">
    <property type="protein sequence ID" value="MEF7617218.1"/>
    <property type="molecule type" value="Genomic_DNA"/>
</dbReference>
<evidence type="ECO:0000256" key="1">
    <source>
        <dbReference type="ARBA" id="ARBA00023125"/>
    </source>
</evidence>
<dbReference type="RefSeq" id="WP_332292934.1">
    <property type="nucleotide sequence ID" value="NZ_JAZIBG010000054.1"/>
</dbReference>
<dbReference type="SUPFAM" id="SSF52540">
    <property type="entry name" value="P-loop containing nucleoside triphosphate hydrolases"/>
    <property type="match status" value="1"/>
</dbReference>
<keyword evidence="1 2" id="KW-0238">DNA-binding</keyword>
<dbReference type="InterPro" id="IPR058852">
    <property type="entry name" value="HTH_77"/>
</dbReference>
<feature type="DNA-binding region" description="OmpR/PhoB-type" evidence="2">
    <location>
        <begin position="37"/>
        <end position="135"/>
    </location>
</feature>
<dbReference type="Gene3D" id="1.10.10.10">
    <property type="entry name" value="Winged helix-like DNA-binding domain superfamily/Winged helix DNA-binding domain"/>
    <property type="match status" value="1"/>
</dbReference>
<feature type="domain" description="OmpR/PhoB-type" evidence="4">
    <location>
        <begin position="37"/>
        <end position="135"/>
    </location>
</feature>
<dbReference type="Proteomes" id="UP001336250">
    <property type="component" value="Unassembled WGS sequence"/>
</dbReference>
<dbReference type="InterPro" id="IPR036388">
    <property type="entry name" value="WH-like_DNA-bd_sf"/>
</dbReference>
<dbReference type="InterPro" id="IPR016032">
    <property type="entry name" value="Sig_transdc_resp-reg_C-effctor"/>
</dbReference>
<keyword evidence="6" id="KW-1185">Reference proteome</keyword>
<dbReference type="InterPro" id="IPR001867">
    <property type="entry name" value="OmpR/PhoB-type_DNA-bd"/>
</dbReference>
<organism evidence="5 6">
    <name type="scientific">Aquincola agrisoli</name>
    <dbReference type="NCBI Taxonomy" id="3119538"/>
    <lineage>
        <taxon>Bacteria</taxon>
        <taxon>Pseudomonadati</taxon>
        <taxon>Pseudomonadota</taxon>
        <taxon>Betaproteobacteria</taxon>
        <taxon>Burkholderiales</taxon>
        <taxon>Sphaerotilaceae</taxon>
        <taxon>Aquincola</taxon>
    </lineage>
</organism>
<dbReference type="SMART" id="SM00862">
    <property type="entry name" value="Trans_reg_C"/>
    <property type="match status" value="1"/>
</dbReference>
<dbReference type="AlphaFoldDB" id="A0AAW9QBA8"/>
<evidence type="ECO:0000313" key="6">
    <source>
        <dbReference type="Proteomes" id="UP001336250"/>
    </source>
</evidence>